<dbReference type="InterPro" id="IPR012347">
    <property type="entry name" value="Ferritin-like"/>
</dbReference>
<accession>B4S880</accession>
<evidence type="ECO:0008006" key="3">
    <source>
        <dbReference type="Google" id="ProtNLM"/>
    </source>
</evidence>
<keyword evidence="2" id="KW-1185">Reference proteome</keyword>
<dbReference type="Gene3D" id="1.20.1260.10">
    <property type="match status" value="1"/>
</dbReference>
<dbReference type="InterPro" id="IPR009078">
    <property type="entry name" value="Ferritin-like_SF"/>
</dbReference>
<reference evidence="1" key="1">
    <citation type="submission" date="2008-06" db="EMBL/GenBank/DDBJ databases">
        <title>Complete sequence of chromosome of Prosthecochloris aestuarii DSM 271.</title>
        <authorList>
            <consortium name="US DOE Joint Genome Institute"/>
            <person name="Lucas S."/>
            <person name="Copeland A."/>
            <person name="Lapidus A."/>
            <person name="Glavina del Rio T."/>
            <person name="Dalin E."/>
            <person name="Tice H."/>
            <person name="Bruce D."/>
            <person name="Goodwin L."/>
            <person name="Pitluck S."/>
            <person name="Schmutz J."/>
            <person name="Larimer F."/>
            <person name="Land M."/>
            <person name="Hauser L."/>
            <person name="Kyrpides N."/>
            <person name="Anderson I."/>
            <person name="Liu Z."/>
            <person name="Li T."/>
            <person name="Zhao F."/>
            <person name="Overmann J."/>
            <person name="Bryant D.A."/>
            <person name="Richardson P."/>
        </authorList>
    </citation>
    <scope>NUCLEOTIDE SEQUENCE [LARGE SCALE GENOMIC DNA]</scope>
    <source>
        <strain evidence="1">DSM 271</strain>
    </source>
</reference>
<dbReference type="KEGG" id="paa:Paes_1241"/>
<evidence type="ECO:0000313" key="2">
    <source>
        <dbReference type="Proteomes" id="UP000002725"/>
    </source>
</evidence>
<dbReference type="AlphaFoldDB" id="B4S880"/>
<dbReference type="HOGENOM" id="CLU_206585_0_0_10"/>
<gene>
    <name evidence="1" type="ordered locus">Paes_1241</name>
</gene>
<sequence>MFTKEAYSAYFQQILELEEQMVRESQELADMVDDPEIKQFMLRIMMDETRHVGYVKELMRLAES</sequence>
<dbReference type="STRING" id="290512.Paes_1241"/>
<protein>
    <recommendedName>
        <fullName evidence="3">Rubrerythrin diiron-binding domain-containing protein</fullName>
    </recommendedName>
</protein>
<name>B4S880_PROA2</name>
<dbReference type="SUPFAM" id="SSF47240">
    <property type="entry name" value="Ferritin-like"/>
    <property type="match status" value="1"/>
</dbReference>
<dbReference type="Proteomes" id="UP000002725">
    <property type="component" value="Chromosome"/>
</dbReference>
<organism evidence="1 2">
    <name type="scientific">Prosthecochloris aestuarii (strain DSM 271 / SK 413)</name>
    <dbReference type="NCBI Taxonomy" id="290512"/>
    <lineage>
        <taxon>Bacteria</taxon>
        <taxon>Pseudomonadati</taxon>
        <taxon>Chlorobiota</taxon>
        <taxon>Chlorobiia</taxon>
        <taxon>Chlorobiales</taxon>
        <taxon>Chlorobiaceae</taxon>
        <taxon>Prosthecochloris</taxon>
    </lineage>
</organism>
<dbReference type="EMBL" id="CP001108">
    <property type="protein sequence ID" value="ACF46267.1"/>
    <property type="molecule type" value="Genomic_DNA"/>
</dbReference>
<proteinExistence type="predicted"/>
<evidence type="ECO:0000313" key="1">
    <source>
        <dbReference type="EMBL" id="ACF46267.1"/>
    </source>
</evidence>
<dbReference type="RefSeq" id="WP_012505802.1">
    <property type="nucleotide sequence ID" value="NC_011059.1"/>
</dbReference>